<accession>F9T200</accession>
<dbReference type="EMBL" id="AFWI01000046">
    <property type="protein sequence ID" value="EGU58032.1"/>
    <property type="molecule type" value="Genomic_DNA"/>
</dbReference>
<evidence type="ECO:0000256" key="2">
    <source>
        <dbReference type="ARBA" id="ARBA00023315"/>
    </source>
</evidence>
<proteinExistence type="predicted"/>
<dbReference type="RefSeq" id="WP_004743443.1">
    <property type="nucleotide sequence ID" value="NZ_AFWI01000046.1"/>
</dbReference>
<dbReference type="GO" id="GO:0016747">
    <property type="term" value="F:acyltransferase activity, transferring groups other than amino-acyl groups"/>
    <property type="evidence" value="ECO:0007669"/>
    <property type="project" value="InterPro"/>
</dbReference>
<keyword evidence="6" id="KW-1185">Reference proteome</keyword>
<evidence type="ECO:0000313" key="5">
    <source>
        <dbReference type="EMBL" id="EGU58032.1"/>
    </source>
</evidence>
<dbReference type="InterPro" id="IPR050832">
    <property type="entry name" value="Bact_Acetyltransf"/>
</dbReference>
<dbReference type="Proteomes" id="UP000030071">
    <property type="component" value="Chromosome 1"/>
</dbReference>
<protein>
    <submittedName>
        <fullName evidence="4">GNAT family acetyltransferase</fullName>
    </submittedName>
</protein>
<dbReference type="HOGENOM" id="CLU_013985_36_1_6"/>
<sequence>MIRKAVVSDHSNLVRLFILENQHNAQLAPDIVCETEDVLTLEELEQILADNNQYLVVKEIDGVAVGALLGSITKTPQRRWSQARLYAYLEELIVCPASRGKGIARELVDSFVHWAQSHDAFSVDLHVWSNNDSAMGFYRSYGFSEKQYLMTYAKENSELKL</sequence>
<dbReference type="EMBL" id="CP009354">
    <property type="protein sequence ID" value="AIW13864.1"/>
    <property type="molecule type" value="Genomic_DNA"/>
</dbReference>
<dbReference type="PROSITE" id="PS51186">
    <property type="entry name" value="GNAT"/>
    <property type="match status" value="1"/>
</dbReference>
<dbReference type="Proteomes" id="UP000003836">
    <property type="component" value="Unassembled WGS sequence"/>
</dbReference>
<dbReference type="KEGG" id="vtu:IX91_06575"/>
<name>F9T200_9VIBR</name>
<gene>
    <name evidence="4" type="ORF">IX91_06575</name>
    <name evidence="5" type="ORF">VITU9109_16083</name>
</gene>
<evidence type="ECO:0000313" key="6">
    <source>
        <dbReference type="Proteomes" id="UP000003836"/>
    </source>
</evidence>
<dbReference type="GeneID" id="23444380"/>
<evidence type="ECO:0000256" key="1">
    <source>
        <dbReference type="ARBA" id="ARBA00022679"/>
    </source>
</evidence>
<evidence type="ECO:0000259" key="3">
    <source>
        <dbReference type="PROSITE" id="PS51186"/>
    </source>
</evidence>
<evidence type="ECO:0000313" key="7">
    <source>
        <dbReference type="Proteomes" id="UP000030071"/>
    </source>
</evidence>
<dbReference type="Gene3D" id="3.40.630.30">
    <property type="match status" value="1"/>
</dbReference>
<dbReference type="STRING" id="1051646.IX91_06575"/>
<reference evidence="5 6" key="2">
    <citation type="journal article" date="2012" name="Int. J. Syst. Evol. Microbiol.">
        <title>Vibrio caribbeanicus sp. nov., isolated from the marine sponge Scleritoderma cyanea.</title>
        <authorList>
            <person name="Hoffmann M."/>
            <person name="Monday S.R."/>
            <person name="Allard M.W."/>
            <person name="Strain E.A."/>
            <person name="Whittaker P."/>
            <person name="Naum M."/>
            <person name="McCarthy P.J."/>
            <person name="Lopez J.V."/>
            <person name="Fischer M."/>
            <person name="Brown E.W."/>
        </authorList>
    </citation>
    <scope>NUCLEOTIDE SEQUENCE [LARGE SCALE GENOMIC DNA]</scope>
    <source>
        <strain evidence="5 6">ATCC 19109</strain>
    </source>
</reference>
<dbReference type="PANTHER" id="PTHR43877">
    <property type="entry name" value="AMINOALKYLPHOSPHONATE N-ACETYLTRANSFERASE-RELATED-RELATED"/>
    <property type="match status" value="1"/>
</dbReference>
<evidence type="ECO:0000313" key="4">
    <source>
        <dbReference type="EMBL" id="AIW13864.1"/>
    </source>
</evidence>
<feature type="domain" description="N-acetyltransferase" evidence="3">
    <location>
        <begin position="16"/>
        <end position="161"/>
    </location>
</feature>
<dbReference type="PATRIC" id="fig|1051646.9.peg.1293"/>
<reference evidence="4 7" key="3">
    <citation type="submission" date="2014-08" db="EMBL/GenBank/DDBJ databases">
        <title>First Complete Genome Sequence of the Shellfish Pathogen Vibrio tubiashii.</title>
        <authorList>
            <person name="Richards G.P."/>
            <person name="Needleman D.S."/>
            <person name="Watson M.A."/>
            <person name="Bono J.L."/>
        </authorList>
    </citation>
    <scope>NUCLEOTIDE SEQUENCE [LARGE SCALE GENOMIC DNA]</scope>
    <source>
        <strain evidence="4 7">ATCC 19109</strain>
    </source>
</reference>
<dbReference type="InterPro" id="IPR000182">
    <property type="entry name" value="GNAT_dom"/>
</dbReference>
<dbReference type="InterPro" id="IPR016181">
    <property type="entry name" value="Acyl_CoA_acyltransferase"/>
</dbReference>
<dbReference type="eggNOG" id="COG0456">
    <property type="taxonomic scope" value="Bacteria"/>
</dbReference>
<dbReference type="Pfam" id="PF00583">
    <property type="entry name" value="Acetyltransf_1"/>
    <property type="match status" value="1"/>
</dbReference>
<keyword evidence="2" id="KW-0012">Acyltransferase</keyword>
<reference evidence="5" key="1">
    <citation type="submission" date="2011-08" db="EMBL/GenBank/DDBJ databases">
        <authorList>
            <person name="Hoffman M."/>
            <person name="Strain E.A."/>
            <person name="Brown E."/>
            <person name="Allard M.W."/>
        </authorList>
    </citation>
    <scope>NUCLEOTIDE SEQUENCE</scope>
    <source>
        <strain evidence="5">ATCC 19109</strain>
    </source>
</reference>
<dbReference type="CDD" id="cd04301">
    <property type="entry name" value="NAT_SF"/>
    <property type="match status" value="1"/>
</dbReference>
<keyword evidence="1 4" id="KW-0808">Transferase</keyword>
<dbReference type="SUPFAM" id="SSF55729">
    <property type="entry name" value="Acyl-CoA N-acyltransferases (Nat)"/>
    <property type="match status" value="1"/>
</dbReference>
<dbReference type="AlphaFoldDB" id="F9T200"/>
<organism evidence="4 7">
    <name type="scientific">Vibrio tubiashii ATCC 19109</name>
    <dbReference type="NCBI Taxonomy" id="1051646"/>
    <lineage>
        <taxon>Bacteria</taxon>
        <taxon>Pseudomonadati</taxon>
        <taxon>Pseudomonadota</taxon>
        <taxon>Gammaproteobacteria</taxon>
        <taxon>Vibrionales</taxon>
        <taxon>Vibrionaceae</taxon>
        <taxon>Vibrio</taxon>
        <taxon>Vibrio oreintalis group</taxon>
    </lineage>
</organism>